<organism evidence="1">
    <name type="scientific">Streptomyces sp. R08</name>
    <dbReference type="NCBI Taxonomy" id="3238624"/>
    <lineage>
        <taxon>Bacteria</taxon>
        <taxon>Bacillati</taxon>
        <taxon>Actinomycetota</taxon>
        <taxon>Actinomycetes</taxon>
        <taxon>Kitasatosporales</taxon>
        <taxon>Streptomycetaceae</taxon>
        <taxon>Streptomyces</taxon>
    </lineage>
</organism>
<dbReference type="RefSeq" id="WP_369188069.1">
    <property type="nucleotide sequence ID" value="NZ_CP163431.1"/>
</dbReference>
<dbReference type="InterPro" id="IPR011042">
    <property type="entry name" value="6-blade_b-propeller_TolB-like"/>
</dbReference>
<reference evidence="1" key="1">
    <citation type="submission" date="2024-07" db="EMBL/GenBank/DDBJ databases">
        <authorList>
            <person name="Yu S.T."/>
        </authorList>
    </citation>
    <scope>NUCLEOTIDE SEQUENCE</scope>
    <source>
        <strain evidence="1">R08</strain>
    </source>
</reference>
<gene>
    <name evidence="1" type="ORF">AB5J58_16910</name>
</gene>
<dbReference type="EMBL" id="CP163431">
    <property type="protein sequence ID" value="XDQ01769.1"/>
    <property type="molecule type" value="Genomic_DNA"/>
</dbReference>
<evidence type="ECO:0000313" key="1">
    <source>
        <dbReference type="EMBL" id="XDQ01769.1"/>
    </source>
</evidence>
<protein>
    <submittedName>
        <fullName evidence="1">Uncharacterized protein</fullName>
    </submittedName>
</protein>
<accession>A0AB39M6U3</accession>
<name>A0AB39M6U3_9ACTN</name>
<dbReference type="SUPFAM" id="SSF63829">
    <property type="entry name" value="Calcium-dependent phosphotriesterase"/>
    <property type="match status" value="1"/>
</dbReference>
<dbReference type="AlphaFoldDB" id="A0AB39M6U3"/>
<proteinExistence type="predicted"/>
<dbReference type="Gene3D" id="2.120.10.30">
    <property type="entry name" value="TolB, C-terminal domain"/>
    <property type="match status" value="1"/>
</dbReference>
<sequence length="82" mass="8910">MTTVDDFTFAGAGDEMLAALNHTDTVVRIRPDGRHTTVLTAADGLRNPTAIEVRGDTFYVLDAAYVTAEDPNLLVAGLRYLR</sequence>